<evidence type="ECO:0000313" key="1">
    <source>
        <dbReference type="EMBL" id="EWY88371.1"/>
    </source>
</evidence>
<organism evidence="1 2">
    <name type="scientific">Fusarium oxysporum NRRL 32931</name>
    <dbReference type="NCBI Taxonomy" id="660029"/>
    <lineage>
        <taxon>Eukaryota</taxon>
        <taxon>Fungi</taxon>
        <taxon>Dikarya</taxon>
        <taxon>Ascomycota</taxon>
        <taxon>Pezizomycotina</taxon>
        <taxon>Sordariomycetes</taxon>
        <taxon>Hypocreomycetidae</taxon>
        <taxon>Hypocreales</taxon>
        <taxon>Nectriaceae</taxon>
        <taxon>Fusarium</taxon>
        <taxon>Fusarium oxysporum species complex</taxon>
    </lineage>
</organism>
<protein>
    <submittedName>
        <fullName evidence="1">Uncharacterized protein</fullName>
    </submittedName>
</protein>
<reference evidence="1" key="2">
    <citation type="submission" date="2012-06" db="EMBL/GenBank/DDBJ databases">
        <title>Annotation of the Genome Sequence of Fusarium oxysporum NRRL32931.</title>
        <authorList>
            <consortium name="The Broad Institute Genomics Platform"/>
            <person name="Ma L.-J."/>
            <person name="Corby-Kistler H."/>
            <person name="Broz K."/>
            <person name="Gale L.R."/>
            <person name="Jonkers W."/>
            <person name="O'Donnell K."/>
            <person name="Ploetz R."/>
            <person name="Steinberg C."/>
            <person name="Schwartz D.C."/>
            <person name="VanEtten H."/>
            <person name="Zhou S."/>
            <person name="Young S.K."/>
            <person name="Zeng Q."/>
            <person name="Gargeya S."/>
            <person name="Fitzgerald M."/>
            <person name="Abouelleil A."/>
            <person name="Alvarado L."/>
            <person name="Chapman S.B."/>
            <person name="Gainer-Dewar J."/>
            <person name="Goldberg J."/>
            <person name="Griggs A."/>
            <person name="Gujja S."/>
            <person name="Hansen M."/>
            <person name="Howarth C."/>
            <person name="Imamovic A."/>
            <person name="Ireland A."/>
            <person name="Larimer J."/>
            <person name="McCowan C."/>
            <person name="Murphy C."/>
            <person name="Pearson M."/>
            <person name="Poon T.W."/>
            <person name="Priest M."/>
            <person name="Roberts A."/>
            <person name="Saif S."/>
            <person name="Shea T."/>
            <person name="Sykes S."/>
            <person name="Wortman J."/>
            <person name="Nusbaum C."/>
            <person name="Birren B."/>
        </authorList>
    </citation>
    <scope>NUCLEOTIDE SEQUENCE</scope>
    <source>
        <strain evidence="1">NRRL 32931</strain>
    </source>
</reference>
<dbReference type="HOGENOM" id="CLU_2386211_0_0_1"/>
<name>W9I796_FUSOX</name>
<gene>
    <name evidence="1" type="ORF">FOYG_09597</name>
</gene>
<dbReference type="AlphaFoldDB" id="W9I796"/>
<reference evidence="1 2" key="1">
    <citation type="submission" date="2011-06" db="EMBL/GenBank/DDBJ databases">
        <title>The Genome Sequence of Fusarium oxysporum FOSC 3-a.</title>
        <authorList>
            <consortium name="The Broad Institute Genome Sequencing Platform"/>
            <person name="Ma L.-J."/>
            <person name="Gale L.R."/>
            <person name="Schwartz D.C."/>
            <person name="Zhou S."/>
            <person name="Corby-Kistler H."/>
            <person name="Young S.K."/>
            <person name="Zeng Q."/>
            <person name="Gargeya S."/>
            <person name="Fitzgerald M."/>
            <person name="Haas B."/>
            <person name="Abouelleil A."/>
            <person name="Alvarado L."/>
            <person name="Arachchi H.M."/>
            <person name="Berlin A."/>
            <person name="Brown A."/>
            <person name="Chapman S.B."/>
            <person name="Chen Z."/>
            <person name="Dunbar C."/>
            <person name="Freedman E."/>
            <person name="Gearin G."/>
            <person name="Gellesch M."/>
            <person name="Goldberg J."/>
            <person name="Griggs A."/>
            <person name="Gujja S."/>
            <person name="Heiman D."/>
            <person name="Howarth C."/>
            <person name="Larson L."/>
            <person name="Lui A."/>
            <person name="MacDonald P.J.P."/>
            <person name="Mehta T."/>
            <person name="Montmayeur A."/>
            <person name="Murphy C."/>
            <person name="Neiman D."/>
            <person name="Pearson M."/>
            <person name="Priest M."/>
            <person name="Roberts A."/>
            <person name="Saif S."/>
            <person name="Shea T."/>
            <person name="Shenoy N."/>
            <person name="Sisk P."/>
            <person name="Stolte C."/>
            <person name="Sykes S."/>
            <person name="Wortman J."/>
            <person name="Nusbaum C."/>
            <person name="Birren B."/>
        </authorList>
    </citation>
    <scope>NUCLEOTIDE SEQUENCE [LARGE SCALE GENOMIC DNA]</scope>
    <source>
        <strain evidence="2">FOSC 3-a</strain>
        <strain evidence="1">NRRL 32931</strain>
    </source>
</reference>
<dbReference type="Proteomes" id="UP000030753">
    <property type="component" value="Unassembled WGS sequence"/>
</dbReference>
<evidence type="ECO:0000313" key="2">
    <source>
        <dbReference type="Proteomes" id="UP000030753"/>
    </source>
</evidence>
<proteinExistence type="predicted"/>
<accession>W9I796</accession>
<dbReference type="EMBL" id="JH717844">
    <property type="protein sequence ID" value="EWY88371.1"/>
    <property type="molecule type" value="Genomic_DNA"/>
</dbReference>
<dbReference type="EMBL" id="JH717844">
    <property type="protein sequence ID" value="EWY88370.1"/>
    <property type="molecule type" value="Genomic_DNA"/>
</dbReference>
<sequence length="94" mass="10844">MLDVACCKYRSHSSLILRSVVVFRIYSLLDRVARFVVACRLVSALAFFSAWVFKCSPDATQPERLKRKKTESHVGCGWSLMQQTRIYNVQKERG</sequence>